<dbReference type="Proteomes" id="UP000194003">
    <property type="component" value="Unassembled WGS sequence"/>
</dbReference>
<dbReference type="InterPro" id="IPR012827">
    <property type="entry name" value="Hemerythrin_metal-bd"/>
</dbReference>
<evidence type="ECO:0000313" key="6">
    <source>
        <dbReference type="EMBL" id="OSM07179.1"/>
    </source>
</evidence>
<feature type="coiled-coil region" evidence="4">
    <location>
        <begin position="75"/>
        <end position="109"/>
    </location>
</feature>
<dbReference type="GO" id="GO:0046872">
    <property type="term" value="F:metal ion binding"/>
    <property type="evidence" value="ECO:0007669"/>
    <property type="project" value="UniProtKB-KW"/>
</dbReference>
<dbReference type="NCBIfam" id="TIGR02481">
    <property type="entry name" value="hemeryth_dom"/>
    <property type="match status" value="1"/>
</dbReference>
<evidence type="ECO:0000256" key="2">
    <source>
        <dbReference type="ARBA" id="ARBA00022723"/>
    </source>
</evidence>
<reference evidence="6 7" key="1">
    <citation type="journal article" date="2016" name="BMC Genomics">
        <title>Combined genomic and structural analyses of a cultured magnetotactic bacterium reveals its niche adaptation to a dynamic environment.</title>
        <authorList>
            <person name="Araujo A.C."/>
            <person name="Morillo V."/>
            <person name="Cypriano J."/>
            <person name="Teixeira L.C."/>
            <person name="Leao P."/>
            <person name="Lyra S."/>
            <person name="Almeida L.G."/>
            <person name="Bazylinski D.A."/>
            <person name="Vasconcellos A.T."/>
            <person name="Abreu F."/>
            <person name="Lins U."/>
        </authorList>
    </citation>
    <scope>NUCLEOTIDE SEQUENCE [LARGE SCALE GENOMIC DNA]</scope>
    <source>
        <strain evidence="6 7">IT-1</strain>
    </source>
</reference>
<protein>
    <submittedName>
        <fullName evidence="6">Putative hemerythrin family protein</fullName>
    </submittedName>
</protein>
<dbReference type="InterPro" id="IPR050669">
    <property type="entry name" value="Hemerythrin"/>
</dbReference>
<dbReference type="AlphaFoldDB" id="A0A1Y2K990"/>
<evidence type="ECO:0000256" key="3">
    <source>
        <dbReference type="ARBA" id="ARBA00023004"/>
    </source>
</evidence>
<dbReference type="PANTHER" id="PTHR37164:SF1">
    <property type="entry name" value="BACTERIOHEMERYTHRIN"/>
    <property type="match status" value="1"/>
</dbReference>
<dbReference type="Gene3D" id="1.20.120.50">
    <property type="entry name" value="Hemerythrin-like"/>
    <property type="match status" value="1"/>
</dbReference>
<dbReference type="PANTHER" id="PTHR37164">
    <property type="entry name" value="BACTERIOHEMERYTHRIN"/>
    <property type="match status" value="1"/>
</dbReference>
<dbReference type="CDD" id="cd12107">
    <property type="entry name" value="Hemerythrin"/>
    <property type="match status" value="1"/>
</dbReference>
<keyword evidence="2" id="KW-0479">Metal-binding</keyword>
<dbReference type="NCBIfam" id="NF033749">
    <property type="entry name" value="bact_hemeryth"/>
    <property type="match status" value="1"/>
</dbReference>
<comment type="similarity">
    <text evidence="1">Belongs to the hemerythrin family.</text>
</comment>
<dbReference type="InterPro" id="IPR012312">
    <property type="entry name" value="Hemerythrin-like"/>
</dbReference>
<dbReference type="EMBL" id="LVJN01000015">
    <property type="protein sequence ID" value="OSM07179.1"/>
    <property type="molecule type" value="Genomic_DNA"/>
</dbReference>
<proteinExistence type="inferred from homology"/>
<sequence length="140" mass="16327">MWRDEEFSVGVASLDEQHKGLFSAFMNLGQSIENVYDDKALGVMLNLLFIQMEGYVKTHLRYEELLLEKWSFPELEAHKQKHDLLENELAAYKKCLDAAEDEQKKAIAQQISLFMERWLINHIQGDDRAYGPHLRKMGVV</sequence>
<name>A0A1Y2K990_9PROT</name>
<evidence type="ECO:0000313" key="7">
    <source>
        <dbReference type="Proteomes" id="UP000194003"/>
    </source>
</evidence>
<keyword evidence="4" id="KW-0175">Coiled coil</keyword>
<dbReference type="Pfam" id="PF01814">
    <property type="entry name" value="Hemerythrin"/>
    <property type="match status" value="1"/>
</dbReference>
<dbReference type="SUPFAM" id="SSF47188">
    <property type="entry name" value="Hemerythrin-like"/>
    <property type="match status" value="1"/>
</dbReference>
<dbReference type="InterPro" id="IPR035938">
    <property type="entry name" value="Hemerythrin-like_sf"/>
</dbReference>
<evidence type="ECO:0000256" key="1">
    <source>
        <dbReference type="ARBA" id="ARBA00010587"/>
    </source>
</evidence>
<feature type="domain" description="Hemerythrin-like" evidence="5">
    <location>
        <begin position="10"/>
        <end position="133"/>
    </location>
</feature>
<comment type="caution">
    <text evidence="6">The sequence shown here is derived from an EMBL/GenBank/DDBJ whole genome shotgun (WGS) entry which is preliminary data.</text>
</comment>
<accession>A0A1Y2K990</accession>
<gene>
    <name evidence="6" type="ORF">MAIT1_03897</name>
</gene>
<evidence type="ECO:0000259" key="5">
    <source>
        <dbReference type="Pfam" id="PF01814"/>
    </source>
</evidence>
<dbReference type="STRING" id="1434232.MAIT1_03897"/>
<keyword evidence="3" id="KW-0408">Iron</keyword>
<evidence type="ECO:0000256" key="4">
    <source>
        <dbReference type="SAM" id="Coils"/>
    </source>
</evidence>
<organism evidence="6 7">
    <name type="scientific">Magnetofaba australis IT-1</name>
    <dbReference type="NCBI Taxonomy" id="1434232"/>
    <lineage>
        <taxon>Bacteria</taxon>
        <taxon>Pseudomonadati</taxon>
        <taxon>Pseudomonadota</taxon>
        <taxon>Magnetococcia</taxon>
        <taxon>Magnetococcales</taxon>
        <taxon>Magnetococcaceae</taxon>
        <taxon>Magnetofaba</taxon>
    </lineage>
</organism>
<keyword evidence="7" id="KW-1185">Reference proteome</keyword>